<evidence type="ECO:0000313" key="3">
    <source>
        <dbReference type="Proteomes" id="UP000283387"/>
    </source>
</evidence>
<dbReference type="Proteomes" id="UP000283387">
    <property type="component" value="Unassembled WGS sequence"/>
</dbReference>
<name>A0A419VX47_9BACT</name>
<feature type="transmembrane region" description="Helical" evidence="1">
    <location>
        <begin position="12"/>
        <end position="32"/>
    </location>
</feature>
<sequence length="137" mass="16183">MKQQSRNKKKVIVVIKVIIALTLISFLIRGLFFEKKVSFAIAQESNKFIPDLTVKIDNEIVFNDTIVRGPIPCCFTQKRIDFGIHKIIIDSKSQNLRKEFKIFGFKNSYIFIAVWEHENGELWIEKEVYYFLTPMYE</sequence>
<protein>
    <submittedName>
        <fullName evidence="2">Uncharacterized protein</fullName>
    </submittedName>
</protein>
<comment type="caution">
    <text evidence="2">The sequence shown here is derived from an EMBL/GenBank/DDBJ whole genome shotgun (WGS) entry which is preliminary data.</text>
</comment>
<keyword evidence="3" id="KW-1185">Reference proteome</keyword>
<dbReference type="RefSeq" id="WP_120274810.1">
    <property type="nucleotide sequence ID" value="NZ_RAPN01000003.1"/>
</dbReference>
<reference evidence="2 3" key="1">
    <citation type="submission" date="2018-09" db="EMBL/GenBank/DDBJ databases">
        <title>Genomic Encyclopedia of Archaeal and Bacterial Type Strains, Phase II (KMG-II): from individual species to whole genera.</title>
        <authorList>
            <person name="Goeker M."/>
        </authorList>
    </citation>
    <scope>NUCLEOTIDE SEQUENCE [LARGE SCALE GENOMIC DNA]</scope>
    <source>
        <strain evidence="2 3">DSM 27148</strain>
    </source>
</reference>
<gene>
    <name evidence="2" type="ORF">BC643_3795</name>
</gene>
<keyword evidence="1" id="KW-1133">Transmembrane helix</keyword>
<dbReference type="EMBL" id="RAPN01000003">
    <property type="protein sequence ID" value="RKD87788.1"/>
    <property type="molecule type" value="Genomic_DNA"/>
</dbReference>
<organism evidence="2 3">
    <name type="scientific">Mangrovibacterium diazotrophicum</name>
    <dbReference type="NCBI Taxonomy" id="1261403"/>
    <lineage>
        <taxon>Bacteria</taxon>
        <taxon>Pseudomonadati</taxon>
        <taxon>Bacteroidota</taxon>
        <taxon>Bacteroidia</taxon>
        <taxon>Marinilabiliales</taxon>
        <taxon>Prolixibacteraceae</taxon>
        <taxon>Mangrovibacterium</taxon>
    </lineage>
</organism>
<keyword evidence="1" id="KW-0812">Transmembrane</keyword>
<accession>A0A419VX47</accession>
<keyword evidence="1" id="KW-0472">Membrane</keyword>
<evidence type="ECO:0000313" key="2">
    <source>
        <dbReference type="EMBL" id="RKD87788.1"/>
    </source>
</evidence>
<proteinExistence type="predicted"/>
<dbReference type="AlphaFoldDB" id="A0A419VX47"/>
<evidence type="ECO:0000256" key="1">
    <source>
        <dbReference type="SAM" id="Phobius"/>
    </source>
</evidence>